<protein>
    <submittedName>
        <fullName evidence="2">Uncharacterized protein</fullName>
    </submittedName>
</protein>
<accession>A0A432VCH0</accession>
<feature type="transmembrane region" description="Helical" evidence="1">
    <location>
        <begin position="51"/>
        <end position="72"/>
    </location>
</feature>
<feature type="transmembrane region" description="Helical" evidence="1">
    <location>
        <begin position="21"/>
        <end position="39"/>
    </location>
</feature>
<keyword evidence="1" id="KW-0472">Membrane</keyword>
<dbReference type="EMBL" id="RKST01000001">
    <property type="protein sequence ID" value="RUM99868.1"/>
    <property type="molecule type" value="Genomic_DNA"/>
</dbReference>
<keyword evidence="3" id="KW-1185">Reference proteome</keyword>
<dbReference type="RefSeq" id="WP_128626104.1">
    <property type="nucleotide sequence ID" value="NZ_RKST01000001.1"/>
</dbReference>
<keyword evidence="1" id="KW-0812">Transmembrane</keyword>
<proteinExistence type="predicted"/>
<evidence type="ECO:0000313" key="2">
    <source>
        <dbReference type="EMBL" id="RUM99868.1"/>
    </source>
</evidence>
<keyword evidence="1" id="KW-1133">Transmembrane helix</keyword>
<reference evidence="2 3" key="1">
    <citation type="submission" date="2018-11" db="EMBL/GenBank/DDBJ databases">
        <title>Pseudaminobacter arsenicus sp. nov., an arsenic-resistant bacterium isolated from arsenic-rich aquifers.</title>
        <authorList>
            <person name="Mu Y."/>
        </authorList>
    </citation>
    <scope>NUCLEOTIDE SEQUENCE [LARGE SCALE GENOMIC DNA]</scope>
    <source>
        <strain evidence="2 3">CB3</strain>
    </source>
</reference>
<comment type="caution">
    <text evidence="2">The sequence shown here is derived from an EMBL/GenBank/DDBJ whole genome shotgun (WGS) entry which is preliminary data.</text>
</comment>
<sequence length="92" mass="10108">MRSRKLEPIRTKTEDRRKHEHAAFVLPVFGALLLLPPLIDLFSAAPRLAGIPVKIVYLFLVWIVLIVGAVTISSRMPGPEKKPLDLSPGDGG</sequence>
<name>A0A432VCH0_9HYPH</name>
<organism evidence="2 3">
    <name type="scientific">Borborobacter arsenicus</name>
    <dbReference type="NCBI Taxonomy" id="1851146"/>
    <lineage>
        <taxon>Bacteria</taxon>
        <taxon>Pseudomonadati</taxon>
        <taxon>Pseudomonadota</taxon>
        <taxon>Alphaproteobacteria</taxon>
        <taxon>Hyphomicrobiales</taxon>
        <taxon>Phyllobacteriaceae</taxon>
        <taxon>Borborobacter</taxon>
    </lineage>
</organism>
<evidence type="ECO:0000256" key="1">
    <source>
        <dbReference type="SAM" id="Phobius"/>
    </source>
</evidence>
<gene>
    <name evidence="2" type="ORF">EET67_03005</name>
</gene>
<dbReference type="Proteomes" id="UP000281647">
    <property type="component" value="Unassembled WGS sequence"/>
</dbReference>
<evidence type="ECO:0000313" key="3">
    <source>
        <dbReference type="Proteomes" id="UP000281647"/>
    </source>
</evidence>
<dbReference type="AlphaFoldDB" id="A0A432VCH0"/>